<dbReference type="Proteomes" id="UP000001568">
    <property type="component" value="Chromosome 18"/>
</dbReference>
<proteinExistence type="predicted"/>
<dbReference type="Gramene" id="ABP00627">
    <property type="protein sequence ID" value="ABP00627"/>
    <property type="gene ID" value="OSTLU_28502"/>
</dbReference>
<dbReference type="EMBL" id="CP000598">
    <property type="protein sequence ID" value="ABP00627.1"/>
    <property type="molecule type" value="Genomic_DNA"/>
</dbReference>
<evidence type="ECO:0000313" key="2">
    <source>
        <dbReference type="Proteomes" id="UP000001568"/>
    </source>
</evidence>
<accession>A4SAA9</accession>
<organism evidence="1 2">
    <name type="scientific">Ostreococcus lucimarinus (strain CCE9901)</name>
    <dbReference type="NCBI Taxonomy" id="436017"/>
    <lineage>
        <taxon>Eukaryota</taxon>
        <taxon>Viridiplantae</taxon>
        <taxon>Chlorophyta</taxon>
        <taxon>Mamiellophyceae</taxon>
        <taxon>Mamiellales</taxon>
        <taxon>Bathycoccaceae</taxon>
        <taxon>Ostreococcus</taxon>
    </lineage>
</organism>
<evidence type="ECO:0000313" key="1">
    <source>
        <dbReference type="EMBL" id="ABP00627.1"/>
    </source>
</evidence>
<name>A4SAA9_OSTLU</name>
<sequence>MVVGSAVHRNHFSDSKGSEWYTIKVVELLTRRGHDIVQRLSALPDDDFVYLANARYFFPTGGGYGGQASICVERLGGTSSWWRWFRHRKVER</sequence>
<dbReference type="KEGG" id="olu:OSTLU_28502"/>
<dbReference type="AlphaFoldDB" id="A4SAA9"/>
<reference evidence="1 2" key="1">
    <citation type="journal article" date="2007" name="Proc. Natl. Acad. Sci. U.S.A.">
        <title>The tiny eukaryote Ostreococcus provides genomic insights into the paradox of plankton speciation.</title>
        <authorList>
            <person name="Palenik B."/>
            <person name="Grimwood J."/>
            <person name="Aerts A."/>
            <person name="Rouze P."/>
            <person name="Salamov A."/>
            <person name="Putnam N."/>
            <person name="Dupont C."/>
            <person name="Jorgensen R."/>
            <person name="Derelle E."/>
            <person name="Rombauts S."/>
            <person name="Zhou K."/>
            <person name="Otillar R."/>
            <person name="Merchant S.S."/>
            <person name="Podell S."/>
            <person name="Gaasterland T."/>
            <person name="Napoli C."/>
            <person name="Gendler K."/>
            <person name="Manuell A."/>
            <person name="Tai V."/>
            <person name="Vallon O."/>
            <person name="Piganeau G."/>
            <person name="Jancek S."/>
            <person name="Heijde M."/>
            <person name="Jabbari K."/>
            <person name="Bowler C."/>
            <person name="Lohr M."/>
            <person name="Robbens S."/>
            <person name="Werner G."/>
            <person name="Dubchak I."/>
            <person name="Pazour G.J."/>
            <person name="Ren Q."/>
            <person name="Paulsen I."/>
            <person name="Delwiche C."/>
            <person name="Schmutz J."/>
            <person name="Rokhsar D."/>
            <person name="Van de Peer Y."/>
            <person name="Moreau H."/>
            <person name="Grigoriev I.V."/>
        </authorList>
    </citation>
    <scope>NUCLEOTIDE SEQUENCE [LARGE SCALE GENOMIC DNA]</scope>
    <source>
        <strain evidence="1 2">CCE9901</strain>
    </source>
</reference>
<dbReference type="HOGENOM" id="CLU_2417231_0_0_1"/>
<gene>
    <name evidence="1" type="ORF">OSTLU_28502</name>
</gene>
<protein>
    <submittedName>
        <fullName evidence="1">Uncharacterized protein</fullName>
    </submittedName>
</protein>
<dbReference type="RefSeq" id="XP_001422310.1">
    <property type="nucleotide sequence ID" value="XM_001422273.1"/>
</dbReference>
<keyword evidence="2" id="KW-1185">Reference proteome</keyword>
<dbReference type="GeneID" id="5006343"/>